<evidence type="ECO:0000313" key="2">
    <source>
        <dbReference type="Proteomes" id="UP001596220"/>
    </source>
</evidence>
<gene>
    <name evidence="1" type="ORF">ACFP3R_29320</name>
</gene>
<reference evidence="2" key="1">
    <citation type="journal article" date="2019" name="Int. J. Syst. Evol. Microbiol.">
        <title>The Global Catalogue of Microorganisms (GCM) 10K type strain sequencing project: providing services to taxonomists for standard genome sequencing and annotation.</title>
        <authorList>
            <consortium name="The Broad Institute Genomics Platform"/>
            <consortium name="The Broad Institute Genome Sequencing Center for Infectious Disease"/>
            <person name="Wu L."/>
            <person name="Ma J."/>
        </authorList>
    </citation>
    <scope>NUCLEOTIDE SEQUENCE [LARGE SCALE GENOMIC DNA]</scope>
    <source>
        <strain evidence="2">CGMCC 4.7246</strain>
    </source>
</reference>
<proteinExistence type="predicted"/>
<protein>
    <submittedName>
        <fullName evidence="1">Uncharacterized protein</fullName>
    </submittedName>
</protein>
<comment type="caution">
    <text evidence="1">The sequence shown here is derived from an EMBL/GenBank/DDBJ whole genome shotgun (WGS) entry which is preliminary data.</text>
</comment>
<dbReference type="RefSeq" id="WP_380640555.1">
    <property type="nucleotide sequence ID" value="NZ_JBHSQO010000043.1"/>
</dbReference>
<dbReference type="EMBL" id="JBHSQO010000043">
    <property type="protein sequence ID" value="MFC6093391.1"/>
    <property type="molecule type" value="Genomic_DNA"/>
</dbReference>
<evidence type="ECO:0000313" key="1">
    <source>
        <dbReference type="EMBL" id="MFC6093391.1"/>
    </source>
</evidence>
<accession>A0ABW1PDZ6</accession>
<organism evidence="1 2">
    <name type="scientific">Saccharothrix lopnurensis</name>
    <dbReference type="NCBI Taxonomy" id="1670621"/>
    <lineage>
        <taxon>Bacteria</taxon>
        <taxon>Bacillati</taxon>
        <taxon>Actinomycetota</taxon>
        <taxon>Actinomycetes</taxon>
        <taxon>Pseudonocardiales</taxon>
        <taxon>Pseudonocardiaceae</taxon>
        <taxon>Saccharothrix</taxon>
    </lineage>
</organism>
<dbReference type="Proteomes" id="UP001596220">
    <property type="component" value="Unassembled WGS sequence"/>
</dbReference>
<name>A0ABW1PDZ6_9PSEU</name>
<sequence length="78" mass="7813">MLLTTPGSPGALDRAVALGRTDLDGGTLVPVAADHAAGAHGVSAHPGSVTREVLRAGAAMGWRPPGRRGSTWTSSTRA</sequence>
<keyword evidence="2" id="KW-1185">Reference proteome</keyword>